<protein>
    <recommendedName>
        <fullName evidence="7">EF-hand domain-containing protein</fullName>
    </recommendedName>
</protein>
<dbReference type="EMBL" id="BFAA01004727">
    <property type="protein sequence ID" value="GCB70511.1"/>
    <property type="molecule type" value="Genomic_DNA"/>
</dbReference>
<dbReference type="PROSITE" id="PS00018">
    <property type="entry name" value="EF_HAND_1"/>
    <property type="match status" value="1"/>
</dbReference>
<dbReference type="Gene3D" id="1.10.238.10">
    <property type="entry name" value="EF-hand"/>
    <property type="match status" value="1"/>
</dbReference>
<reference evidence="5 6" key="1">
    <citation type="journal article" date="2018" name="Nat. Ecol. Evol.">
        <title>Shark genomes provide insights into elasmobranch evolution and the origin of vertebrates.</title>
        <authorList>
            <person name="Hara Y"/>
            <person name="Yamaguchi K"/>
            <person name="Onimaru K"/>
            <person name="Kadota M"/>
            <person name="Koyanagi M"/>
            <person name="Keeley SD"/>
            <person name="Tatsumi K"/>
            <person name="Tanaka K"/>
            <person name="Motone F"/>
            <person name="Kageyama Y"/>
            <person name="Nozu R"/>
            <person name="Adachi N"/>
            <person name="Nishimura O"/>
            <person name="Nakagawa R"/>
            <person name="Tanegashima C"/>
            <person name="Kiyatake I"/>
            <person name="Matsumoto R"/>
            <person name="Murakumo K"/>
            <person name="Nishida K"/>
            <person name="Terakita A"/>
            <person name="Kuratani S"/>
            <person name="Sato K"/>
            <person name="Hyodo S Kuraku.S."/>
        </authorList>
    </citation>
    <scope>NUCLEOTIDE SEQUENCE [LARGE SCALE GENOMIC DNA]</scope>
</reference>
<evidence type="ECO:0000256" key="1">
    <source>
        <dbReference type="ARBA" id="ARBA00004273"/>
    </source>
</evidence>
<dbReference type="InterPro" id="IPR018247">
    <property type="entry name" value="EF_Hand_1_Ca_BS"/>
</dbReference>
<keyword evidence="3" id="KW-0106">Calcium</keyword>
<accession>A0A401PBL5</accession>
<keyword evidence="6" id="KW-1185">Reference proteome</keyword>
<proteinExistence type="predicted"/>
<sequence length="155" mass="17689">MTSVLTCSYYRIVANIALALGIKDRKRCKMEKRKLTKQEIDAMVAQVATVKQSTNLFRDLNDKGLISYTEYLFLLGILTKPHAGFHIAFSMLDIDGNQQVEKKEFLVLQNIIRQKKEVKPGTQSALVSRHLHPGYFLSNQTQNNYFLLIPLLSLS</sequence>
<evidence type="ECO:0000313" key="5">
    <source>
        <dbReference type="EMBL" id="GCB70511.1"/>
    </source>
</evidence>
<gene>
    <name evidence="5" type="ORF">scyTo_0010794</name>
</gene>
<organism evidence="5 6">
    <name type="scientific">Scyliorhinus torazame</name>
    <name type="common">Cloudy catshark</name>
    <name type="synonym">Catulus torazame</name>
    <dbReference type="NCBI Taxonomy" id="75743"/>
    <lineage>
        <taxon>Eukaryota</taxon>
        <taxon>Metazoa</taxon>
        <taxon>Chordata</taxon>
        <taxon>Craniata</taxon>
        <taxon>Vertebrata</taxon>
        <taxon>Chondrichthyes</taxon>
        <taxon>Elasmobranchii</taxon>
        <taxon>Galeomorphii</taxon>
        <taxon>Galeoidea</taxon>
        <taxon>Carcharhiniformes</taxon>
        <taxon>Scyliorhinidae</taxon>
        <taxon>Scyliorhinus</taxon>
    </lineage>
</organism>
<evidence type="ECO:0000256" key="3">
    <source>
        <dbReference type="ARBA" id="ARBA00022837"/>
    </source>
</evidence>
<dbReference type="GO" id="GO:0051560">
    <property type="term" value="P:mitochondrial calcium ion homeostasis"/>
    <property type="evidence" value="ECO:0007669"/>
    <property type="project" value="TreeGrafter"/>
</dbReference>
<dbReference type="GO" id="GO:0005509">
    <property type="term" value="F:calcium ion binding"/>
    <property type="evidence" value="ECO:0007669"/>
    <property type="project" value="InterPro"/>
</dbReference>
<keyword evidence="2" id="KW-0677">Repeat</keyword>
<comment type="subcellular location">
    <subcellularLocation>
        <location evidence="1">Mitochondrion inner membrane</location>
    </subcellularLocation>
</comment>
<dbReference type="STRING" id="75743.A0A401PBL5"/>
<dbReference type="AlphaFoldDB" id="A0A401PBL5"/>
<dbReference type="InterPro" id="IPR011992">
    <property type="entry name" value="EF-hand-dom_pair"/>
</dbReference>
<keyword evidence="4" id="KW-0472">Membrane</keyword>
<dbReference type="GO" id="GO:1990246">
    <property type="term" value="C:uniplex complex"/>
    <property type="evidence" value="ECO:0007669"/>
    <property type="project" value="TreeGrafter"/>
</dbReference>
<evidence type="ECO:0000256" key="4">
    <source>
        <dbReference type="ARBA" id="ARBA00023136"/>
    </source>
</evidence>
<dbReference type="PANTHER" id="PTHR12294">
    <property type="entry name" value="EF HAND DOMAIN FAMILY A1,A2-RELATED"/>
    <property type="match status" value="1"/>
</dbReference>
<dbReference type="PANTHER" id="PTHR12294:SF3">
    <property type="entry name" value="CALCIUM UPTAKE PROTEIN 2, MITOCHONDRIAL"/>
    <property type="match status" value="1"/>
</dbReference>
<name>A0A401PBL5_SCYTO</name>
<comment type="caution">
    <text evidence="5">The sequence shown here is derived from an EMBL/GenBank/DDBJ whole genome shotgun (WGS) entry which is preliminary data.</text>
</comment>
<evidence type="ECO:0000256" key="2">
    <source>
        <dbReference type="ARBA" id="ARBA00022737"/>
    </source>
</evidence>
<dbReference type="SUPFAM" id="SSF47473">
    <property type="entry name" value="EF-hand"/>
    <property type="match status" value="1"/>
</dbReference>
<evidence type="ECO:0000313" key="6">
    <source>
        <dbReference type="Proteomes" id="UP000288216"/>
    </source>
</evidence>
<dbReference type="GO" id="GO:0036444">
    <property type="term" value="P:calcium import into the mitochondrion"/>
    <property type="evidence" value="ECO:0007669"/>
    <property type="project" value="TreeGrafter"/>
</dbReference>
<dbReference type="OrthoDB" id="5859791at2759"/>
<dbReference type="InterPro" id="IPR039800">
    <property type="entry name" value="MICU1/2/3"/>
</dbReference>
<evidence type="ECO:0008006" key="7">
    <source>
        <dbReference type="Google" id="ProtNLM"/>
    </source>
</evidence>
<dbReference type="Proteomes" id="UP000288216">
    <property type="component" value="Unassembled WGS sequence"/>
</dbReference>